<dbReference type="EMBL" id="QWIK01002598">
    <property type="protein sequence ID" value="RMX84898.1"/>
    <property type="molecule type" value="Genomic_DNA"/>
</dbReference>
<evidence type="ECO:0000313" key="6">
    <source>
        <dbReference type="Proteomes" id="UP000281245"/>
    </source>
</evidence>
<evidence type="ECO:0000256" key="1">
    <source>
        <dbReference type="ARBA" id="ARBA00004141"/>
    </source>
</evidence>
<name>A0A3M6W1Q0_HORWE</name>
<feature type="transmembrane region" description="Helical" evidence="3">
    <location>
        <begin position="119"/>
        <end position="141"/>
    </location>
</feature>
<proteinExistence type="inferred from homology"/>
<protein>
    <recommendedName>
        <fullName evidence="8">Major facilitator superfamily (MFS) profile domain-containing protein</fullName>
    </recommendedName>
</protein>
<comment type="subcellular location">
    <subcellularLocation>
        <location evidence="1">Membrane</location>
        <topology evidence="1">Multi-pass membrane protein</topology>
    </subcellularLocation>
</comment>
<keyword evidence="3" id="KW-0472">Membrane</keyword>
<dbReference type="AlphaFoldDB" id="A0A3M6W1Q0"/>
<dbReference type="PANTHER" id="PTHR11360">
    <property type="entry name" value="MONOCARBOXYLATE TRANSPORTER"/>
    <property type="match status" value="1"/>
</dbReference>
<reference evidence="6 7" key="1">
    <citation type="journal article" date="2018" name="BMC Genomics">
        <title>Genomic evidence for intraspecific hybridization in a clonal and extremely halotolerant yeast.</title>
        <authorList>
            <person name="Gostincar C."/>
            <person name="Stajich J.E."/>
            <person name="Zupancic J."/>
            <person name="Zalar P."/>
            <person name="Gunde-Cimerman N."/>
        </authorList>
    </citation>
    <scope>NUCLEOTIDE SEQUENCE [LARGE SCALE GENOMIC DNA]</scope>
    <source>
        <strain evidence="5 7">EXF-6654</strain>
        <strain evidence="4 6">EXF-6656</strain>
    </source>
</reference>
<feature type="transmembrane region" description="Helical" evidence="3">
    <location>
        <begin position="21"/>
        <end position="40"/>
    </location>
</feature>
<feature type="transmembrane region" description="Helical" evidence="3">
    <location>
        <begin position="60"/>
        <end position="81"/>
    </location>
</feature>
<evidence type="ECO:0000256" key="3">
    <source>
        <dbReference type="SAM" id="Phobius"/>
    </source>
</evidence>
<organism evidence="4 6">
    <name type="scientific">Hortaea werneckii</name>
    <name type="common">Black yeast</name>
    <name type="synonym">Cladosporium werneckii</name>
    <dbReference type="NCBI Taxonomy" id="91943"/>
    <lineage>
        <taxon>Eukaryota</taxon>
        <taxon>Fungi</taxon>
        <taxon>Dikarya</taxon>
        <taxon>Ascomycota</taxon>
        <taxon>Pezizomycotina</taxon>
        <taxon>Dothideomycetes</taxon>
        <taxon>Dothideomycetidae</taxon>
        <taxon>Mycosphaerellales</taxon>
        <taxon>Teratosphaeriaceae</taxon>
        <taxon>Hortaea</taxon>
    </lineage>
</organism>
<dbReference type="Proteomes" id="UP000282582">
    <property type="component" value="Unassembled WGS sequence"/>
</dbReference>
<evidence type="ECO:0000256" key="2">
    <source>
        <dbReference type="ARBA" id="ARBA00006727"/>
    </source>
</evidence>
<dbReference type="SUPFAM" id="SSF103473">
    <property type="entry name" value="MFS general substrate transporter"/>
    <property type="match status" value="1"/>
</dbReference>
<feature type="transmembrane region" description="Helical" evidence="3">
    <location>
        <begin position="185"/>
        <end position="205"/>
    </location>
</feature>
<comment type="similarity">
    <text evidence="2">Belongs to the major facilitator superfamily. Monocarboxylate porter (TC 2.A.1.13) family.</text>
</comment>
<evidence type="ECO:0008006" key="8">
    <source>
        <dbReference type="Google" id="ProtNLM"/>
    </source>
</evidence>
<feature type="transmembrane region" description="Helical" evidence="3">
    <location>
        <begin position="320"/>
        <end position="344"/>
    </location>
</feature>
<comment type="caution">
    <text evidence="4">The sequence shown here is derived from an EMBL/GenBank/DDBJ whole genome shotgun (WGS) entry which is preliminary data.</text>
</comment>
<dbReference type="VEuPathDB" id="FungiDB:BTJ68_04368"/>
<keyword evidence="3" id="KW-1133">Transmembrane helix</keyword>
<feature type="transmembrane region" description="Helical" evidence="3">
    <location>
        <begin position="256"/>
        <end position="285"/>
    </location>
</feature>
<evidence type="ECO:0000313" key="7">
    <source>
        <dbReference type="Proteomes" id="UP000282582"/>
    </source>
</evidence>
<feature type="transmembrane region" description="Helical" evidence="3">
    <location>
        <begin position="297"/>
        <end position="314"/>
    </location>
</feature>
<dbReference type="Gene3D" id="1.20.1250.20">
    <property type="entry name" value="MFS general substrate transporter like domains"/>
    <property type="match status" value="2"/>
</dbReference>
<dbReference type="Proteomes" id="UP000281245">
    <property type="component" value="Unassembled WGS sequence"/>
</dbReference>
<dbReference type="InterPro" id="IPR050327">
    <property type="entry name" value="Proton-linked_MCT"/>
</dbReference>
<dbReference type="Pfam" id="PF07690">
    <property type="entry name" value="MFS_1"/>
    <property type="match status" value="1"/>
</dbReference>
<feature type="transmembrane region" description="Helical" evidence="3">
    <location>
        <begin position="226"/>
        <end position="244"/>
    </location>
</feature>
<gene>
    <name evidence="5" type="ORF">D0868_15411</name>
    <name evidence="4" type="ORF">D0869_14941</name>
</gene>
<evidence type="ECO:0000313" key="5">
    <source>
        <dbReference type="EMBL" id="RMX84898.1"/>
    </source>
</evidence>
<dbReference type="InterPro" id="IPR011701">
    <property type="entry name" value="MFS"/>
</dbReference>
<feature type="transmembrane region" description="Helical" evidence="3">
    <location>
        <begin position="93"/>
        <end position="113"/>
    </location>
</feature>
<feature type="transmembrane region" description="Helical" evidence="3">
    <location>
        <begin position="407"/>
        <end position="427"/>
    </location>
</feature>
<dbReference type="PANTHER" id="PTHR11360:SF156">
    <property type="entry name" value="MONOCARBOXYLATE TRANSPORTER, PUTATIVE (AFU_ORTHOLOGUE AFUA_4G14260)-RELATED"/>
    <property type="match status" value="1"/>
</dbReference>
<dbReference type="OrthoDB" id="2213137at2759"/>
<evidence type="ECO:0000313" key="4">
    <source>
        <dbReference type="EMBL" id="RMX72120.1"/>
    </source>
</evidence>
<sequence length="431" mass="45910">MENTTATHQQRTASSKRKATLALIGCSLLQLPIWGLPMTFGIFQEAYAKSSSLDGSKSAIGVVGTTMNGTMYLSIPVISTLLDNGRWATWRRLVAITGVVLSSLAFVATSFGTRAWHLIILQGVLAALGSAMIYAPTTLLLDEWYKDGNRAIAYGVQLSSKNIVGTGCPFLVSGLIHATGTHNTLRIWAGIVLTTGLLGLAITPIKPSADQIRRPRQIPWTFLKHRTFYIYAIGNAVFSSGYGLPQTYLSTYADSVLHVSSILGSLMIALFNAPGILSSVGFGILSDKFAVSAKTNTLISALGSALCVTLLWGLKSHQIPACLIAFSIGYGFFAGGYSATWAGWIKEMEREAAQSNEAINTGMVYGLLNGSRGVGYVVGGVAGTELLRASPLKISSEWAYGTQYGRVILFTGISALFGGWATLWHAFGVGI</sequence>
<keyword evidence="3" id="KW-0812">Transmembrane</keyword>
<dbReference type="GO" id="GO:0022857">
    <property type="term" value="F:transmembrane transporter activity"/>
    <property type="evidence" value="ECO:0007669"/>
    <property type="project" value="InterPro"/>
</dbReference>
<accession>A0A3M6W1Q0</accession>
<dbReference type="InterPro" id="IPR036259">
    <property type="entry name" value="MFS_trans_sf"/>
</dbReference>
<feature type="transmembrane region" description="Helical" evidence="3">
    <location>
        <begin position="162"/>
        <end position="179"/>
    </location>
</feature>
<dbReference type="EMBL" id="QWIJ01002343">
    <property type="protein sequence ID" value="RMX72120.1"/>
    <property type="molecule type" value="Genomic_DNA"/>
</dbReference>
<dbReference type="GO" id="GO:0016020">
    <property type="term" value="C:membrane"/>
    <property type="evidence" value="ECO:0007669"/>
    <property type="project" value="UniProtKB-SubCell"/>
</dbReference>